<keyword evidence="9" id="KW-1185">Reference proteome</keyword>
<evidence type="ECO:0000256" key="4">
    <source>
        <dbReference type="ARBA" id="ARBA00022989"/>
    </source>
</evidence>
<dbReference type="OrthoDB" id="9773404at2"/>
<dbReference type="InterPro" id="IPR020846">
    <property type="entry name" value="MFS_dom"/>
</dbReference>
<dbReference type="EMBL" id="REFC01000013">
    <property type="protein sequence ID" value="RMA58663.1"/>
    <property type="molecule type" value="Genomic_DNA"/>
</dbReference>
<feature type="transmembrane region" description="Helical" evidence="6">
    <location>
        <begin position="110"/>
        <end position="127"/>
    </location>
</feature>
<feature type="transmembrane region" description="Helical" evidence="6">
    <location>
        <begin position="12"/>
        <end position="35"/>
    </location>
</feature>
<dbReference type="CDD" id="cd06174">
    <property type="entry name" value="MFS"/>
    <property type="match status" value="1"/>
</dbReference>
<feature type="transmembrane region" description="Helical" evidence="6">
    <location>
        <begin position="148"/>
        <end position="166"/>
    </location>
</feature>
<dbReference type="PANTHER" id="PTHR42718:SF9">
    <property type="entry name" value="MAJOR FACILITATOR SUPERFAMILY MULTIDRUG TRANSPORTER MFSC"/>
    <property type="match status" value="1"/>
</dbReference>
<evidence type="ECO:0000256" key="6">
    <source>
        <dbReference type="SAM" id="Phobius"/>
    </source>
</evidence>
<dbReference type="PANTHER" id="PTHR42718">
    <property type="entry name" value="MAJOR FACILITATOR SUPERFAMILY MULTIDRUG TRANSPORTER MFSC"/>
    <property type="match status" value="1"/>
</dbReference>
<dbReference type="GO" id="GO:0016020">
    <property type="term" value="C:membrane"/>
    <property type="evidence" value="ECO:0007669"/>
    <property type="project" value="UniProtKB-SubCell"/>
</dbReference>
<dbReference type="RefSeq" id="WP_121907610.1">
    <property type="nucleotide sequence ID" value="NZ_REFC01000013.1"/>
</dbReference>
<dbReference type="Proteomes" id="UP000271339">
    <property type="component" value="Unassembled WGS sequence"/>
</dbReference>
<evidence type="ECO:0000256" key="3">
    <source>
        <dbReference type="ARBA" id="ARBA00022692"/>
    </source>
</evidence>
<evidence type="ECO:0000256" key="2">
    <source>
        <dbReference type="ARBA" id="ARBA00022448"/>
    </source>
</evidence>
<feature type="transmembrane region" description="Helical" evidence="6">
    <location>
        <begin position="47"/>
        <end position="67"/>
    </location>
</feature>
<dbReference type="AlphaFoldDB" id="A0A3L9YD59"/>
<feature type="transmembrane region" description="Helical" evidence="6">
    <location>
        <begin position="79"/>
        <end position="98"/>
    </location>
</feature>
<feature type="transmembrane region" description="Helical" evidence="6">
    <location>
        <begin position="186"/>
        <end position="204"/>
    </location>
</feature>
<comment type="caution">
    <text evidence="8">The sequence shown here is derived from an EMBL/GenBank/DDBJ whole genome shotgun (WGS) entry which is preliminary data.</text>
</comment>
<keyword evidence="5 6" id="KW-0472">Membrane</keyword>
<evidence type="ECO:0000313" key="8">
    <source>
        <dbReference type="EMBL" id="RMA58663.1"/>
    </source>
</evidence>
<keyword evidence="4 6" id="KW-1133">Transmembrane helix</keyword>
<evidence type="ECO:0000313" key="9">
    <source>
        <dbReference type="Proteomes" id="UP000271339"/>
    </source>
</evidence>
<name>A0A3L9YD59_9FLAO</name>
<gene>
    <name evidence="8" type="ORF">BXY75_2037</name>
</gene>
<feature type="transmembrane region" description="Helical" evidence="6">
    <location>
        <begin position="358"/>
        <end position="386"/>
    </location>
</feature>
<evidence type="ECO:0000256" key="5">
    <source>
        <dbReference type="ARBA" id="ARBA00023136"/>
    </source>
</evidence>
<accession>A0A3L9YD59</accession>
<organism evidence="8 9">
    <name type="scientific">Ulvibacter antarcticus</name>
    <dbReference type="NCBI Taxonomy" id="442714"/>
    <lineage>
        <taxon>Bacteria</taxon>
        <taxon>Pseudomonadati</taxon>
        <taxon>Bacteroidota</taxon>
        <taxon>Flavobacteriia</taxon>
        <taxon>Flavobacteriales</taxon>
        <taxon>Flavobacteriaceae</taxon>
        <taxon>Ulvibacter</taxon>
    </lineage>
</organism>
<feature type="transmembrane region" description="Helical" evidence="6">
    <location>
        <begin position="299"/>
        <end position="320"/>
    </location>
</feature>
<protein>
    <submittedName>
        <fullName evidence="8">Sugar phosphate permease</fullName>
    </submittedName>
</protein>
<dbReference type="InterPro" id="IPR011701">
    <property type="entry name" value="MFS"/>
</dbReference>
<proteinExistence type="predicted"/>
<dbReference type="InterPro" id="IPR036259">
    <property type="entry name" value="MFS_trans_sf"/>
</dbReference>
<keyword evidence="2" id="KW-0813">Transport</keyword>
<dbReference type="Pfam" id="PF07690">
    <property type="entry name" value="MFS_1"/>
    <property type="match status" value="1"/>
</dbReference>
<dbReference type="PROSITE" id="PS50850">
    <property type="entry name" value="MFS"/>
    <property type="match status" value="1"/>
</dbReference>
<feature type="transmembrane region" description="Helical" evidence="6">
    <location>
        <begin position="398"/>
        <end position="418"/>
    </location>
</feature>
<dbReference type="GO" id="GO:0022857">
    <property type="term" value="F:transmembrane transporter activity"/>
    <property type="evidence" value="ECO:0007669"/>
    <property type="project" value="InterPro"/>
</dbReference>
<feature type="transmembrane region" description="Helical" evidence="6">
    <location>
        <begin position="326"/>
        <end position="346"/>
    </location>
</feature>
<feature type="transmembrane region" description="Helical" evidence="6">
    <location>
        <begin position="271"/>
        <end position="292"/>
    </location>
</feature>
<dbReference type="Gene3D" id="1.20.1250.20">
    <property type="entry name" value="MFS general substrate transporter like domains"/>
    <property type="match status" value="1"/>
</dbReference>
<reference evidence="8 9" key="1">
    <citation type="submission" date="2018-10" db="EMBL/GenBank/DDBJ databases">
        <title>Genomic Encyclopedia of Archaeal and Bacterial Type Strains, Phase II (KMG-II): from individual species to whole genera.</title>
        <authorList>
            <person name="Goeker M."/>
        </authorList>
    </citation>
    <scope>NUCLEOTIDE SEQUENCE [LARGE SCALE GENOMIC DNA]</scope>
    <source>
        <strain evidence="8 9">DSM 23424</strain>
    </source>
</reference>
<evidence type="ECO:0000259" key="7">
    <source>
        <dbReference type="PROSITE" id="PS50850"/>
    </source>
</evidence>
<feature type="domain" description="Major facilitator superfamily (MFS) profile" evidence="7">
    <location>
        <begin position="14"/>
        <end position="421"/>
    </location>
</feature>
<comment type="subcellular location">
    <subcellularLocation>
        <location evidence="1">Membrane</location>
        <topology evidence="1">Multi-pass membrane protein</topology>
    </subcellularLocation>
</comment>
<evidence type="ECO:0000256" key="1">
    <source>
        <dbReference type="ARBA" id="ARBA00004141"/>
    </source>
</evidence>
<feature type="transmembrane region" description="Helical" evidence="6">
    <location>
        <begin position="234"/>
        <end position="251"/>
    </location>
</feature>
<sequence length="423" mass="46390">MKETALTRQPFYMILLLILAGEAVFILPFVLARVFRPTVLDVFQLTNLELGTCFSVYGVVAFASYLLGGSLADKFQPRVLMAVALVLTALGGLIYASFPSYETLKVLYGYWGFTTIFLFWAAMIKATRVWGGENKQGIAFGFLDGGRGLVAAGFGSLGVFIFSLFLVSEIDAATLVDRKEAFKHVILISSGIIGFVGVLVFFFLKIRQPLSEKRTHINSIELLSNYRKALKIPSVYLLMIIILCAYTGYKVTDVFSLYAEEVMLYNQIEAAQVGAFMLYIRPVVGVIIGVLADRTKASLMMIFGFVTIILGAILFATGVISAYTELLFFLALIITATGVYAFRTLYFAAMKEGNIPLAVTGTAVGLMSLIGYTPDIFAGPAIGYLLDNHPGEPGHQHVFIMLAIFSFVGLIATLRLHYISKRS</sequence>
<dbReference type="SUPFAM" id="SSF103473">
    <property type="entry name" value="MFS general substrate transporter"/>
    <property type="match status" value="1"/>
</dbReference>
<keyword evidence="3 6" id="KW-0812">Transmembrane</keyword>